<dbReference type="InterPro" id="IPR008266">
    <property type="entry name" value="Tyr_kinase_AS"/>
</dbReference>
<sequence>MPWFACTKSTHFSPIAEGDHATSPDIIGGRPGEERPSIYTWPDCGVVFELKVDTDIFKAKEINKNSIESKDALMQIAKSARSLLTSGRCCFVFVVAVIKTMARILRFDRAGFRTSAAFNWTEQSNSHFIPTFLWRLYNPDPRSGTESPAPDVESGTESPAPDVESGTDLPARMYGADETISIPTAAEKEQMFKLWKKTSSYEKTVAAKLLSFEEATRNSRWLEASINNTTVRCFTIGQPLFESEGLFSRATRVDRVVIEDDPTPTVYALKDAWRQVCRRPETDFYDVIAKYCEEKSLPTQGMARCLGSLEFSDPGHETNSAGSPEQERRHIRSLLTPVGIPLKQFPSSRELILALEGVLEHHRVAYEAGVIHRDVSEGNVLFDEETMKGFLVDWDYAEFNQQGSLIFKPGFRKDQMATGTRILTKASRIWLSSFQGTSPFMAIQRLEAQNTPHEAHHDLESFYWLLIWVILRYTIHNHKDGLFACHHLFDVNDPAAIKRSWLTKKTPIADQTSPLYKLTARFRRLVQGQNPVVIELDEILTDSAPTVAPAAEPLTHVDIKTKVFEAVIDQENWAIFEDRRVAGAKPEPRLAADFIETRWQGHNVFRTAASGGPRQGAGAVANDDSS</sequence>
<name>A0AAD6TGR9_9AGAR</name>
<organism evidence="3 4">
    <name type="scientific">Mycena alexandri</name>
    <dbReference type="NCBI Taxonomy" id="1745969"/>
    <lineage>
        <taxon>Eukaryota</taxon>
        <taxon>Fungi</taxon>
        <taxon>Dikarya</taxon>
        <taxon>Basidiomycota</taxon>
        <taxon>Agaricomycotina</taxon>
        <taxon>Agaricomycetes</taxon>
        <taxon>Agaricomycetidae</taxon>
        <taxon>Agaricales</taxon>
        <taxon>Marasmiineae</taxon>
        <taxon>Mycenaceae</taxon>
        <taxon>Mycena</taxon>
    </lineage>
</organism>
<gene>
    <name evidence="3" type="ORF">C8F04DRAFT_1175024</name>
</gene>
<dbReference type="PANTHER" id="PTHR38248:SF2">
    <property type="entry name" value="FUNK1 11"/>
    <property type="match status" value="1"/>
</dbReference>
<dbReference type="InterPro" id="IPR040976">
    <property type="entry name" value="Pkinase_fungal"/>
</dbReference>
<evidence type="ECO:0000313" key="3">
    <source>
        <dbReference type="EMBL" id="KAJ7043953.1"/>
    </source>
</evidence>
<reference evidence="3" key="1">
    <citation type="submission" date="2023-03" db="EMBL/GenBank/DDBJ databases">
        <title>Massive genome expansion in bonnet fungi (Mycena s.s.) driven by repeated elements and novel gene families across ecological guilds.</title>
        <authorList>
            <consortium name="Lawrence Berkeley National Laboratory"/>
            <person name="Harder C.B."/>
            <person name="Miyauchi S."/>
            <person name="Viragh M."/>
            <person name="Kuo A."/>
            <person name="Thoen E."/>
            <person name="Andreopoulos B."/>
            <person name="Lu D."/>
            <person name="Skrede I."/>
            <person name="Drula E."/>
            <person name="Henrissat B."/>
            <person name="Morin E."/>
            <person name="Kohler A."/>
            <person name="Barry K."/>
            <person name="LaButti K."/>
            <person name="Morin E."/>
            <person name="Salamov A."/>
            <person name="Lipzen A."/>
            <person name="Mereny Z."/>
            <person name="Hegedus B."/>
            <person name="Baldrian P."/>
            <person name="Stursova M."/>
            <person name="Weitz H."/>
            <person name="Taylor A."/>
            <person name="Grigoriev I.V."/>
            <person name="Nagy L.G."/>
            <person name="Martin F."/>
            <person name="Kauserud H."/>
        </authorList>
    </citation>
    <scope>NUCLEOTIDE SEQUENCE</scope>
    <source>
        <strain evidence="3">CBHHK200</strain>
    </source>
</reference>
<dbReference type="Proteomes" id="UP001218188">
    <property type="component" value="Unassembled WGS sequence"/>
</dbReference>
<dbReference type="AlphaFoldDB" id="A0AAD6TGR9"/>
<dbReference type="GO" id="GO:0004672">
    <property type="term" value="F:protein kinase activity"/>
    <property type="evidence" value="ECO:0007669"/>
    <property type="project" value="InterPro"/>
</dbReference>
<dbReference type="PROSITE" id="PS00109">
    <property type="entry name" value="PROTEIN_KINASE_TYR"/>
    <property type="match status" value="1"/>
</dbReference>
<dbReference type="SUPFAM" id="SSF56112">
    <property type="entry name" value="Protein kinase-like (PK-like)"/>
    <property type="match status" value="1"/>
</dbReference>
<comment type="caution">
    <text evidence="3">The sequence shown here is derived from an EMBL/GenBank/DDBJ whole genome shotgun (WGS) entry which is preliminary data.</text>
</comment>
<evidence type="ECO:0000313" key="4">
    <source>
        <dbReference type="Proteomes" id="UP001218188"/>
    </source>
</evidence>
<evidence type="ECO:0000256" key="1">
    <source>
        <dbReference type="SAM" id="MobiDB-lite"/>
    </source>
</evidence>
<evidence type="ECO:0000259" key="2">
    <source>
        <dbReference type="Pfam" id="PF17667"/>
    </source>
</evidence>
<dbReference type="PANTHER" id="PTHR38248">
    <property type="entry name" value="FUNK1 6"/>
    <property type="match status" value="1"/>
</dbReference>
<dbReference type="InterPro" id="IPR011009">
    <property type="entry name" value="Kinase-like_dom_sf"/>
</dbReference>
<proteinExistence type="predicted"/>
<feature type="region of interest" description="Disordered" evidence="1">
    <location>
        <begin position="142"/>
        <end position="169"/>
    </location>
</feature>
<dbReference type="Gene3D" id="1.10.510.10">
    <property type="entry name" value="Transferase(Phosphotransferase) domain 1"/>
    <property type="match status" value="1"/>
</dbReference>
<feature type="region of interest" description="Disordered" evidence="1">
    <location>
        <begin position="607"/>
        <end position="626"/>
    </location>
</feature>
<keyword evidence="4" id="KW-1185">Reference proteome</keyword>
<dbReference type="EMBL" id="JARJCM010000008">
    <property type="protein sequence ID" value="KAJ7043953.1"/>
    <property type="molecule type" value="Genomic_DNA"/>
</dbReference>
<dbReference type="Pfam" id="PF17667">
    <property type="entry name" value="Pkinase_fungal"/>
    <property type="match status" value="1"/>
</dbReference>
<protein>
    <recommendedName>
        <fullName evidence="2">Fungal-type protein kinase domain-containing protein</fullName>
    </recommendedName>
</protein>
<feature type="domain" description="Fungal-type protein kinase" evidence="2">
    <location>
        <begin position="222"/>
        <end position="469"/>
    </location>
</feature>
<accession>A0AAD6TGR9</accession>